<dbReference type="Proteomes" id="UP001595839">
    <property type="component" value="Unassembled WGS sequence"/>
</dbReference>
<feature type="binding site" evidence="12">
    <location>
        <position position="50"/>
    </location>
    <ligand>
        <name>[4Fe-4S] cluster</name>
        <dbReference type="ChEBI" id="CHEBI:49883"/>
    </ligand>
</feature>
<evidence type="ECO:0000259" key="14">
    <source>
        <dbReference type="PROSITE" id="PS51674"/>
    </source>
</evidence>
<dbReference type="PROSITE" id="PS51674">
    <property type="entry name" value="4FE4S_WBL"/>
    <property type="match status" value="1"/>
</dbReference>
<name>A0ABV9B1C1_9ACTN</name>
<evidence type="ECO:0000256" key="13">
    <source>
        <dbReference type="SAM" id="MobiDB-lite"/>
    </source>
</evidence>
<keyword evidence="3 12" id="KW-0004">4Fe-4S</keyword>
<evidence type="ECO:0000256" key="10">
    <source>
        <dbReference type="ARBA" id="ARBA00023157"/>
    </source>
</evidence>
<dbReference type="PANTHER" id="PTHR38839">
    <property type="entry name" value="TRANSCRIPTIONAL REGULATOR WHID-RELATED"/>
    <property type="match status" value="1"/>
</dbReference>
<keyword evidence="9 12" id="KW-0238">DNA-binding</keyword>
<keyword evidence="10 12" id="KW-1015">Disulfide bond</keyword>
<evidence type="ECO:0000256" key="5">
    <source>
        <dbReference type="ARBA" id="ARBA00022723"/>
    </source>
</evidence>
<dbReference type="EMBL" id="JBHSFK010000028">
    <property type="protein sequence ID" value="MFC4504798.1"/>
    <property type="molecule type" value="Genomic_DNA"/>
</dbReference>
<evidence type="ECO:0000256" key="2">
    <source>
        <dbReference type="ARBA" id="ARBA00006597"/>
    </source>
</evidence>
<evidence type="ECO:0000256" key="7">
    <source>
        <dbReference type="ARBA" id="ARBA00023014"/>
    </source>
</evidence>
<comment type="caution">
    <text evidence="15">The sequence shown here is derived from an EMBL/GenBank/DDBJ whole genome shotgun (WGS) entry which is preliminary data.</text>
</comment>
<keyword evidence="6 12" id="KW-0408">Iron</keyword>
<keyword evidence="8 12" id="KW-0805">Transcription regulation</keyword>
<feature type="binding site" evidence="12">
    <location>
        <position position="20"/>
    </location>
    <ligand>
        <name>[4Fe-4S] cluster</name>
        <dbReference type="ChEBI" id="CHEBI:49883"/>
    </ligand>
</feature>
<evidence type="ECO:0000256" key="3">
    <source>
        <dbReference type="ARBA" id="ARBA00022485"/>
    </source>
</evidence>
<evidence type="ECO:0000313" key="15">
    <source>
        <dbReference type="EMBL" id="MFC4504798.1"/>
    </source>
</evidence>
<feature type="domain" description="4Fe-4S Wbl-type" evidence="14">
    <location>
        <begin position="19"/>
        <end position="83"/>
    </location>
</feature>
<comment type="PTM">
    <text evidence="12">The Fe-S cluster can be nitrosylated by nitric oxide (NO).</text>
</comment>
<evidence type="ECO:0000256" key="1">
    <source>
        <dbReference type="ARBA" id="ARBA00004496"/>
    </source>
</evidence>
<feature type="binding site" evidence="12">
    <location>
        <position position="53"/>
    </location>
    <ligand>
        <name>[4Fe-4S] cluster</name>
        <dbReference type="ChEBI" id="CHEBI:49883"/>
    </ligand>
</feature>
<evidence type="ECO:0000313" key="16">
    <source>
        <dbReference type="Proteomes" id="UP001595839"/>
    </source>
</evidence>
<organism evidence="15 16">
    <name type="scientific">Streptomyces vulcanius</name>
    <dbReference type="NCBI Taxonomy" id="1441876"/>
    <lineage>
        <taxon>Bacteria</taxon>
        <taxon>Bacillati</taxon>
        <taxon>Actinomycetota</taxon>
        <taxon>Actinomycetes</taxon>
        <taxon>Kitasatosporales</taxon>
        <taxon>Streptomycetaceae</taxon>
        <taxon>Streptomyces</taxon>
    </lineage>
</organism>
<keyword evidence="5 12" id="KW-0479">Metal-binding</keyword>
<proteinExistence type="inferred from homology"/>
<dbReference type="InterPro" id="IPR034768">
    <property type="entry name" value="4FE4S_WBL"/>
</dbReference>
<dbReference type="HAMAP" id="MF_01479">
    <property type="entry name" value="WhiB"/>
    <property type="match status" value="1"/>
</dbReference>
<accession>A0ABV9B1C1</accession>
<keyword evidence="11 12" id="KW-0804">Transcription</keyword>
<comment type="similarity">
    <text evidence="2 12">Belongs to the WhiB family.</text>
</comment>
<keyword evidence="7 12" id="KW-0411">Iron-sulfur</keyword>
<feature type="region of interest" description="Disordered" evidence="13">
    <location>
        <begin position="97"/>
        <end position="130"/>
    </location>
</feature>
<evidence type="ECO:0000256" key="11">
    <source>
        <dbReference type="ARBA" id="ARBA00023163"/>
    </source>
</evidence>
<evidence type="ECO:0000256" key="9">
    <source>
        <dbReference type="ARBA" id="ARBA00023125"/>
    </source>
</evidence>
<comment type="PTM">
    <text evidence="12">Upon Fe-S cluster removal intramolecular disulfide bonds are formed.</text>
</comment>
<comment type="subcellular location">
    <subcellularLocation>
        <location evidence="1 12">Cytoplasm</location>
    </subcellularLocation>
</comment>
<keyword evidence="16" id="KW-1185">Reference proteome</keyword>
<dbReference type="Pfam" id="PF02467">
    <property type="entry name" value="Whib"/>
    <property type="match status" value="1"/>
</dbReference>
<dbReference type="InterPro" id="IPR003482">
    <property type="entry name" value="Whib"/>
</dbReference>
<evidence type="ECO:0000256" key="12">
    <source>
        <dbReference type="HAMAP-Rule" id="MF_01479"/>
    </source>
</evidence>
<evidence type="ECO:0000256" key="8">
    <source>
        <dbReference type="ARBA" id="ARBA00023015"/>
    </source>
</evidence>
<protein>
    <recommendedName>
        <fullName evidence="12">Transcriptional regulator WhiB</fullName>
    </recommendedName>
</protein>
<comment type="cofactor">
    <cofactor evidence="12">
        <name>[4Fe-4S] cluster</name>
        <dbReference type="ChEBI" id="CHEBI:49883"/>
    </cofactor>
    <text evidence="12">Binds 1 [4Fe-4S] cluster per subunit. Following nitrosylation of the [4Fe-4S] cluster binds 1 [4Fe-8(NO)] cluster per subunit.</text>
</comment>
<evidence type="ECO:0000256" key="6">
    <source>
        <dbReference type="ARBA" id="ARBA00023004"/>
    </source>
</evidence>
<reference evidence="16" key="1">
    <citation type="journal article" date="2019" name="Int. J. Syst. Evol. Microbiol.">
        <title>The Global Catalogue of Microorganisms (GCM) 10K type strain sequencing project: providing services to taxonomists for standard genome sequencing and annotation.</title>
        <authorList>
            <consortium name="The Broad Institute Genomics Platform"/>
            <consortium name="The Broad Institute Genome Sequencing Center for Infectious Disease"/>
            <person name="Wu L."/>
            <person name="Ma J."/>
        </authorList>
    </citation>
    <scope>NUCLEOTIDE SEQUENCE [LARGE SCALE GENOMIC DNA]</scope>
    <source>
        <strain evidence="16">CGMCC 4.7177</strain>
    </source>
</reference>
<evidence type="ECO:0000256" key="4">
    <source>
        <dbReference type="ARBA" id="ARBA00022490"/>
    </source>
</evidence>
<keyword evidence="4 12" id="KW-0963">Cytoplasm</keyword>
<gene>
    <name evidence="12" type="primary">whiB</name>
    <name evidence="15" type="ORF">ACFPIH_35720</name>
</gene>
<sequence>MIARHRPLVDHWDWQRHALCRGMDSSVFFSPQGERGQARRAREEKALAICARCPVHEDCARTALRAGEAYGVWGGLTEREREAALLRDRARLHEQNSQVSAACARMPGNAEQQTPRTVGRSDSAPLWPTT</sequence>
<dbReference type="RefSeq" id="WP_381181778.1">
    <property type="nucleotide sequence ID" value="NZ_JBHSFK010000028.1"/>
</dbReference>
<feature type="binding site" evidence="12">
    <location>
        <position position="59"/>
    </location>
    <ligand>
        <name>[4Fe-4S] cluster</name>
        <dbReference type="ChEBI" id="CHEBI:49883"/>
    </ligand>
</feature>
<comment type="function">
    <text evidence="12">Acts as a transcriptional regulator. Probably redox-responsive. The apo- but not holo-form probably binds DNA.</text>
</comment>
<dbReference type="PANTHER" id="PTHR38839:SF5">
    <property type="entry name" value="TRANSCRIPTIONAL REGULATOR WHID"/>
    <property type="match status" value="1"/>
</dbReference>